<evidence type="ECO:0000313" key="1">
    <source>
        <dbReference type="EMBL" id="KAF7361414.1"/>
    </source>
</evidence>
<protein>
    <submittedName>
        <fullName evidence="1">Uncharacterized protein</fullName>
    </submittedName>
</protein>
<dbReference type="OrthoDB" id="2916176at2759"/>
<comment type="caution">
    <text evidence="1">The sequence shown here is derived from an EMBL/GenBank/DDBJ whole genome shotgun (WGS) entry which is preliminary data.</text>
</comment>
<proteinExistence type="predicted"/>
<accession>A0A8H6YN75</accession>
<gene>
    <name evidence="1" type="ORF">MSAN_01174500</name>
</gene>
<dbReference type="EMBL" id="JACAZH010000008">
    <property type="protein sequence ID" value="KAF7361414.1"/>
    <property type="molecule type" value="Genomic_DNA"/>
</dbReference>
<dbReference type="Proteomes" id="UP000623467">
    <property type="component" value="Unassembled WGS sequence"/>
</dbReference>
<dbReference type="AlphaFoldDB" id="A0A8H6YN75"/>
<keyword evidence="2" id="KW-1185">Reference proteome</keyword>
<organism evidence="1 2">
    <name type="scientific">Mycena sanguinolenta</name>
    <dbReference type="NCBI Taxonomy" id="230812"/>
    <lineage>
        <taxon>Eukaryota</taxon>
        <taxon>Fungi</taxon>
        <taxon>Dikarya</taxon>
        <taxon>Basidiomycota</taxon>
        <taxon>Agaricomycotina</taxon>
        <taxon>Agaricomycetes</taxon>
        <taxon>Agaricomycetidae</taxon>
        <taxon>Agaricales</taxon>
        <taxon>Marasmiineae</taxon>
        <taxon>Mycenaceae</taxon>
        <taxon>Mycena</taxon>
    </lineage>
</organism>
<sequence>MGKAFTLLTIWTSPPSRGRIIRPVPGLGDDELSVAVSAIDLNPLHSIWIEEEANIRQSDFRVFLRNHPDLKALGLRLNAIRASLRVPDASAATNIVSLSAPALYIPHLIPIAPLLTNISIEFHPTRTSRPVALNIPEYRRALEAVASLAGTHALSLILTFPSGMSNFPWLRIRDDDASTPEAHLHRVTHLLVGRNLNGAPGFSAETLRALPRWIRLFPALKTVIVQPGTRQEAIPASEKEELLKTIADACQGGQGRAAGLAFFLRIITSKTQ</sequence>
<evidence type="ECO:0000313" key="2">
    <source>
        <dbReference type="Proteomes" id="UP000623467"/>
    </source>
</evidence>
<name>A0A8H6YN75_9AGAR</name>
<reference evidence="1" key="1">
    <citation type="submission" date="2020-05" db="EMBL/GenBank/DDBJ databases">
        <title>Mycena genomes resolve the evolution of fungal bioluminescence.</title>
        <authorList>
            <person name="Tsai I.J."/>
        </authorList>
    </citation>
    <scope>NUCLEOTIDE SEQUENCE</scope>
    <source>
        <strain evidence="1">160909Yilan</strain>
    </source>
</reference>